<gene>
    <name evidence="2" type="ORF">SAMN05518846_102423</name>
</gene>
<dbReference type="PANTHER" id="PTHR45663">
    <property type="entry name" value="GEO12009P1"/>
    <property type="match status" value="1"/>
</dbReference>
<dbReference type="GO" id="GO:0015035">
    <property type="term" value="F:protein-disulfide reductase activity"/>
    <property type="evidence" value="ECO:0007669"/>
    <property type="project" value="TreeGrafter"/>
</dbReference>
<dbReference type="Proteomes" id="UP000198915">
    <property type="component" value="Unassembled WGS sequence"/>
</dbReference>
<evidence type="ECO:0000259" key="1">
    <source>
        <dbReference type="Pfam" id="PF00085"/>
    </source>
</evidence>
<dbReference type="RefSeq" id="WP_092266905.1">
    <property type="nucleotide sequence ID" value="NZ_BJOE01000018.1"/>
</dbReference>
<evidence type="ECO:0000313" key="2">
    <source>
        <dbReference type="EMBL" id="SFJ22585.1"/>
    </source>
</evidence>
<dbReference type="GO" id="GO:0005829">
    <property type="term" value="C:cytosol"/>
    <property type="evidence" value="ECO:0007669"/>
    <property type="project" value="TreeGrafter"/>
</dbReference>
<dbReference type="PANTHER" id="PTHR45663:SF41">
    <property type="entry name" value="THIOREDOXIN-LIKE PROTEIN YUSE"/>
    <property type="match status" value="1"/>
</dbReference>
<dbReference type="InterPro" id="IPR013766">
    <property type="entry name" value="Thioredoxin_domain"/>
</dbReference>
<dbReference type="GeneID" id="301131348"/>
<name>A0A1I3PM64_9BACL</name>
<dbReference type="EMBL" id="FORT01000002">
    <property type="protein sequence ID" value="SFJ22585.1"/>
    <property type="molecule type" value="Genomic_DNA"/>
</dbReference>
<dbReference type="Pfam" id="PF00085">
    <property type="entry name" value="Thioredoxin"/>
    <property type="match status" value="1"/>
</dbReference>
<dbReference type="Gene3D" id="3.40.30.10">
    <property type="entry name" value="Glutaredoxin"/>
    <property type="match status" value="1"/>
</dbReference>
<reference evidence="3" key="1">
    <citation type="submission" date="2016-10" db="EMBL/GenBank/DDBJ databases">
        <authorList>
            <person name="Varghese N."/>
            <person name="Submissions S."/>
        </authorList>
    </citation>
    <scope>NUCLEOTIDE SEQUENCE [LARGE SCALE GENOMIC DNA]</scope>
    <source>
        <strain evidence="3">OK042</strain>
    </source>
</reference>
<dbReference type="InterPro" id="IPR036249">
    <property type="entry name" value="Thioredoxin-like_sf"/>
</dbReference>
<keyword evidence="3" id="KW-1185">Reference proteome</keyword>
<organism evidence="2 3">
    <name type="scientific">Brevibacillus centrosporus</name>
    <dbReference type="NCBI Taxonomy" id="54910"/>
    <lineage>
        <taxon>Bacteria</taxon>
        <taxon>Bacillati</taxon>
        <taxon>Bacillota</taxon>
        <taxon>Bacilli</taxon>
        <taxon>Bacillales</taxon>
        <taxon>Paenibacillaceae</taxon>
        <taxon>Brevibacillus</taxon>
    </lineage>
</organism>
<feature type="domain" description="Thioredoxin" evidence="1">
    <location>
        <begin position="3"/>
        <end position="83"/>
    </location>
</feature>
<evidence type="ECO:0000313" key="3">
    <source>
        <dbReference type="Proteomes" id="UP000198915"/>
    </source>
</evidence>
<dbReference type="SUPFAM" id="SSF52833">
    <property type="entry name" value="Thioredoxin-like"/>
    <property type="match status" value="1"/>
</dbReference>
<proteinExistence type="predicted"/>
<dbReference type="AlphaFoldDB" id="A0A1I3PM64"/>
<dbReference type="CDD" id="cd02947">
    <property type="entry name" value="TRX_family"/>
    <property type="match status" value="1"/>
</dbReference>
<dbReference type="STRING" id="1884381.SAMN05518846_102423"/>
<dbReference type="GO" id="GO:0045454">
    <property type="term" value="P:cell redox homeostasis"/>
    <property type="evidence" value="ECO:0007669"/>
    <property type="project" value="TreeGrafter"/>
</dbReference>
<protein>
    <submittedName>
        <fullName evidence="2">Thioredoxin</fullName>
    </submittedName>
</protein>
<sequence length="102" mass="11687">MQEIKVEQFQQQVEQKHSFALFVYTPMCGTCKVAKRMLHVVCEALPQANVYQMNINTAPNVASQWEISSVPALLLFREGVLAERHFAMQSVGFLFERLKVLN</sequence>
<accession>A0A1I3PM64</accession>